<accession>A0AAE0KIY3</accession>
<dbReference type="Proteomes" id="UP001285441">
    <property type="component" value="Unassembled WGS sequence"/>
</dbReference>
<proteinExistence type="predicted"/>
<evidence type="ECO:0000313" key="1">
    <source>
        <dbReference type="EMBL" id="KAK3377618.1"/>
    </source>
</evidence>
<dbReference type="AlphaFoldDB" id="A0AAE0KIY3"/>
<keyword evidence="2" id="KW-1185">Reference proteome</keyword>
<reference evidence="1" key="2">
    <citation type="submission" date="2023-06" db="EMBL/GenBank/DDBJ databases">
        <authorList>
            <consortium name="Lawrence Berkeley National Laboratory"/>
            <person name="Haridas S."/>
            <person name="Hensen N."/>
            <person name="Bonometti L."/>
            <person name="Westerberg I."/>
            <person name="Brannstrom I.O."/>
            <person name="Guillou S."/>
            <person name="Cros-Aarteil S."/>
            <person name="Calhoun S."/>
            <person name="Kuo A."/>
            <person name="Mondo S."/>
            <person name="Pangilinan J."/>
            <person name="Riley R."/>
            <person name="LaButti K."/>
            <person name="Andreopoulos B."/>
            <person name="Lipzen A."/>
            <person name="Chen C."/>
            <person name="Yanf M."/>
            <person name="Daum C."/>
            <person name="Ng V."/>
            <person name="Clum A."/>
            <person name="Steindorff A."/>
            <person name="Ohm R."/>
            <person name="Martin F."/>
            <person name="Silar P."/>
            <person name="Natvig D."/>
            <person name="Lalanne C."/>
            <person name="Gautier V."/>
            <person name="Ament-velasquez S.L."/>
            <person name="Kruys A."/>
            <person name="Hutchinson M.I."/>
            <person name="Powell A.J."/>
            <person name="Barry K."/>
            <person name="Miller A.N."/>
            <person name="Grigoriev I.V."/>
            <person name="Debuchy R."/>
            <person name="Gladieux P."/>
            <person name="Thoren M.H."/>
            <person name="Johannesson H."/>
        </authorList>
    </citation>
    <scope>NUCLEOTIDE SEQUENCE</scope>
    <source>
        <strain evidence="1">CBS 232.78</strain>
    </source>
</reference>
<evidence type="ECO:0008006" key="3">
    <source>
        <dbReference type="Google" id="ProtNLM"/>
    </source>
</evidence>
<sequence>MLASNRWSRYCAKMAQQISCPILSVPDEILDAILLQAAGFTEMPEYYGRWSRSHLLLHFGQLARVCRRFHRLVTPRLYSVVVLKP</sequence>
<evidence type="ECO:0000313" key="2">
    <source>
        <dbReference type="Proteomes" id="UP001285441"/>
    </source>
</evidence>
<protein>
    <recommendedName>
        <fullName evidence="3">F-box domain-containing protein</fullName>
    </recommendedName>
</protein>
<name>A0AAE0KIY3_9PEZI</name>
<dbReference type="EMBL" id="JAULSW010000006">
    <property type="protein sequence ID" value="KAK3377618.1"/>
    <property type="molecule type" value="Genomic_DNA"/>
</dbReference>
<reference evidence="1" key="1">
    <citation type="journal article" date="2023" name="Mol. Phylogenet. Evol.">
        <title>Genome-scale phylogeny and comparative genomics of the fungal order Sordariales.</title>
        <authorList>
            <person name="Hensen N."/>
            <person name="Bonometti L."/>
            <person name="Westerberg I."/>
            <person name="Brannstrom I.O."/>
            <person name="Guillou S."/>
            <person name="Cros-Aarteil S."/>
            <person name="Calhoun S."/>
            <person name="Haridas S."/>
            <person name="Kuo A."/>
            <person name="Mondo S."/>
            <person name="Pangilinan J."/>
            <person name="Riley R."/>
            <person name="LaButti K."/>
            <person name="Andreopoulos B."/>
            <person name="Lipzen A."/>
            <person name="Chen C."/>
            <person name="Yan M."/>
            <person name="Daum C."/>
            <person name="Ng V."/>
            <person name="Clum A."/>
            <person name="Steindorff A."/>
            <person name="Ohm R.A."/>
            <person name="Martin F."/>
            <person name="Silar P."/>
            <person name="Natvig D.O."/>
            <person name="Lalanne C."/>
            <person name="Gautier V."/>
            <person name="Ament-Velasquez S.L."/>
            <person name="Kruys A."/>
            <person name="Hutchinson M.I."/>
            <person name="Powell A.J."/>
            <person name="Barry K."/>
            <person name="Miller A.N."/>
            <person name="Grigoriev I.V."/>
            <person name="Debuchy R."/>
            <person name="Gladieux P."/>
            <person name="Hiltunen Thoren M."/>
            <person name="Johannesson H."/>
        </authorList>
    </citation>
    <scope>NUCLEOTIDE SEQUENCE</scope>
    <source>
        <strain evidence="1">CBS 232.78</strain>
    </source>
</reference>
<comment type="caution">
    <text evidence="1">The sequence shown here is derived from an EMBL/GenBank/DDBJ whole genome shotgun (WGS) entry which is preliminary data.</text>
</comment>
<gene>
    <name evidence="1" type="ORF">B0H63DRAFT_477534</name>
</gene>
<organism evidence="1 2">
    <name type="scientific">Podospora didyma</name>
    <dbReference type="NCBI Taxonomy" id="330526"/>
    <lineage>
        <taxon>Eukaryota</taxon>
        <taxon>Fungi</taxon>
        <taxon>Dikarya</taxon>
        <taxon>Ascomycota</taxon>
        <taxon>Pezizomycotina</taxon>
        <taxon>Sordariomycetes</taxon>
        <taxon>Sordariomycetidae</taxon>
        <taxon>Sordariales</taxon>
        <taxon>Podosporaceae</taxon>
        <taxon>Podospora</taxon>
    </lineage>
</organism>